<feature type="domain" description="SprT-like" evidence="2">
    <location>
        <begin position="384"/>
        <end position="544"/>
    </location>
</feature>
<feature type="region of interest" description="Disordered" evidence="1">
    <location>
        <begin position="287"/>
        <end position="349"/>
    </location>
</feature>
<dbReference type="GO" id="GO:0006974">
    <property type="term" value="P:DNA damage response"/>
    <property type="evidence" value="ECO:0007669"/>
    <property type="project" value="UniProtKB-ARBA"/>
</dbReference>
<dbReference type="CDD" id="cd00084">
    <property type="entry name" value="HMG-box_SF"/>
    <property type="match status" value="1"/>
</dbReference>
<accession>A0AAW2HI08</accession>
<name>A0AAW2HI08_9NEOP</name>
<organism evidence="3">
    <name type="scientific">Menopon gallinae</name>
    <name type="common">poultry shaft louse</name>
    <dbReference type="NCBI Taxonomy" id="328185"/>
    <lineage>
        <taxon>Eukaryota</taxon>
        <taxon>Metazoa</taxon>
        <taxon>Ecdysozoa</taxon>
        <taxon>Arthropoda</taxon>
        <taxon>Hexapoda</taxon>
        <taxon>Insecta</taxon>
        <taxon>Pterygota</taxon>
        <taxon>Neoptera</taxon>
        <taxon>Paraneoptera</taxon>
        <taxon>Psocodea</taxon>
        <taxon>Troctomorpha</taxon>
        <taxon>Phthiraptera</taxon>
        <taxon>Amblycera</taxon>
        <taxon>Menoponidae</taxon>
        <taxon>Menopon</taxon>
    </lineage>
</organism>
<feature type="compositionally biased region" description="Low complexity" evidence="1">
    <location>
        <begin position="307"/>
        <end position="316"/>
    </location>
</feature>
<dbReference type="EMBL" id="JARGDH010000004">
    <property type="protein sequence ID" value="KAL0269412.1"/>
    <property type="molecule type" value="Genomic_DNA"/>
</dbReference>
<dbReference type="GO" id="GO:0005634">
    <property type="term" value="C:nucleus"/>
    <property type="evidence" value="ECO:0007669"/>
    <property type="project" value="UniProtKB-ARBA"/>
</dbReference>
<evidence type="ECO:0000313" key="3">
    <source>
        <dbReference type="EMBL" id="KAL0269412.1"/>
    </source>
</evidence>
<protein>
    <recommendedName>
        <fullName evidence="2">SprT-like domain-containing protein</fullName>
    </recommendedName>
</protein>
<evidence type="ECO:0000256" key="1">
    <source>
        <dbReference type="SAM" id="MobiDB-lite"/>
    </source>
</evidence>
<evidence type="ECO:0000259" key="2">
    <source>
        <dbReference type="SMART" id="SM00731"/>
    </source>
</evidence>
<sequence length="616" mass="69707">MSATPARVLNKTITLDSSNETDIIECSTEDVYDKNNFFKTPRSHLKRKCNSAIKNEVISLKGFQFRNEIQQIKSPANDRLSNSLKCKLRSSFKIDDSVILDSSIISSSTPDRVKSSAKKNPVVNKLLSNIQKTPDLPYLSKSKLSRIEKWLGENDVETVKTPPFSNVTGTPVSLKKTPSTRKRPTAESDASSVDSEVKKVLVAVYGADWRNKNVLKKSKTEPKPSRNVISTTKTDVKTRAAGRGVTVRRVRRNIMQNDILSRCLLNDDKRDLDSSFSLGVKKLNDSISSVGTEKNSTRERRRRKKSSSSSGSWKPTSTRKRKKETEKKCTSHKSRTPRDEGKSVTSPTKTPVKTFLASLSVSTPKRRCHPEAQDFKINFKTKKEELAKKLFKLYNTEVFGNGLPEDMNFSWNIKLRGTAGYCYNKKIIKSTGQIIRLSRVEFSTKIIDRADRLRDTLIHELCHAASWVIDGVLDGHGSVWTKWAHKAMERFPELPAIKRCHNYEIASKYTYKCTGCGYSINRHSKSINIERKRCGYCFGVLQLFINKKKRGKGEVPEFDSTRTLPAPNNFALFVKENYQNVKSTKKDAKHAEIMKILSQKYALTKDAQGKTPSAKK</sequence>
<dbReference type="PANTHER" id="PTHR23099">
    <property type="entry name" value="TRANSCRIPTIONAL REGULATOR"/>
    <property type="match status" value="1"/>
</dbReference>
<dbReference type="SMART" id="SM00731">
    <property type="entry name" value="SprT"/>
    <property type="match status" value="1"/>
</dbReference>
<dbReference type="PANTHER" id="PTHR23099:SF0">
    <property type="entry name" value="GERM CELL NUCLEAR ACIDIC PROTEIN"/>
    <property type="match status" value="1"/>
</dbReference>
<dbReference type="AlphaFoldDB" id="A0AAW2HI08"/>
<feature type="region of interest" description="Disordered" evidence="1">
    <location>
        <begin position="161"/>
        <end position="192"/>
    </location>
</feature>
<dbReference type="InterPro" id="IPR006640">
    <property type="entry name" value="SprT-like_domain"/>
</dbReference>
<reference evidence="3" key="1">
    <citation type="journal article" date="2024" name="Gigascience">
        <title>Chromosome-level genome of the poultry shaft louse Menopon gallinae provides insight into the host-switching and adaptive evolution of parasitic lice.</title>
        <authorList>
            <person name="Xu Y."/>
            <person name="Ma L."/>
            <person name="Liu S."/>
            <person name="Liang Y."/>
            <person name="Liu Q."/>
            <person name="He Z."/>
            <person name="Tian L."/>
            <person name="Duan Y."/>
            <person name="Cai W."/>
            <person name="Li H."/>
            <person name="Song F."/>
        </authorList>
    </citation>
    <scope>NUCLEOTIDE SEQUENCE</scope>
    <source>
        <strain evidence="3">Cailab_2023a</strain>
    </source>
</reference>
<dbReference type="Pfam" id="PF10263">
    <property type="entry name" value="SprT-like"/>
    <property type="match status" value="1"/>
</dbReference>
<dbReference type="InterPro" id="IPR036910">
    <property type="entry name" value="HMG_box_dom_sf"/>
</dbReference>
<gene>
    <name evidence="3" type="ORF">PYX00_007155</name>
</gene>
<comment type="caution">
    <text evidence="3">The sequence shown here is derived from an EMBL/GenBank/DDBJ whole genome shotgun (WGS) entry which is preliminary data.</text>
</comment>
<proteinExistence type="predicted"/>
<dbReference type="SUPFAM" id="SSF47095">
    <property type="entry name" value="HMG-box"/>
    <property type="match status" value="1"/>
</dbReference>